<dbReference type="InterPro" id="IPR050465">
    <property type="entry name" value="UPF0194_transport"/>
</dbReference>
<name>X1M5Z2_9ZZZZ</name>
<proteinExistence type="predicted"/>
<evidence type="ECO:0008006" key="6">
    <source>
        <dbReference type="Google" id="ProtNLM"/>
    </source>
</evidence>
<dbReference type="PANTHER" id="PTHR32347:SF14">
    <property type="entry name" value="EFFLUX SYSTEM COMPONENT YKNX-RELATED"/>
    <property type="match status" value="1"/>
</dbReference>
<keyword evidence="4" id="KW-1133">Transmembrane helix</keyword>
<dbReference type="GO" id="GO:0030313">
    <property type="term" value="C:cell envelope"/>
    <property type="evidence" value="ECO:0007669"/>
    <property type="project" value="UniProtKB-SubCell"/>
</dbReference>
<dbReference type="PANTHER" id="PTHR32347">
    <property type="entry name" value="EFFLUX SYSTEM COMPONENT YKNX-RELATED"/>
    <property type="match status" value="1"/>
</dbReference>
<evidence type="ECO:0000256" key="3">
    <source>
        <dbReference type="SAM" id="Coils"/>
    </source>
</evidence>
<dbReference type="EMBL" id="BARV01016435">
    <property type="protein sequence ID" value="GAI27017.1"/>
    <property type="molecule type" value="Genomic_DNA"/>
</dbReference>
<gene>
    <name evidence="5" type="ORF">S06H3_28203</name>
</gene>
<evidence type="ECO:0000256" key="4">
    <source>
        <dbReference type="SAM" id="Phobius"/>
    </source>
</evidence>
<feature type="transmembrane region" description="Helical" evidence="4">
    <location>
        <begin position="6"/>
        <end position="24"/>
    </location>
</feature>
<sequence length="248" mass="27856">MSIRRIFFISLILVVIVATGYIAFRKLALFAPPSIILSQYRTAEVDIGTVLRTVEAEGVVVPQSEVLLLSPASSIIKQIAKVPGSHVDAYQTILRLDPKPIQDEIASIEDQLEVKRNNLHRNRLNARSTRLDLDYNVEMKKLRITSLKSEVSDQEELLNVGGISPARFEKTKQELTLAEKELEMILSKNSIRLKQLEAEEQGLKLQIEIQEKELETKNENLSKTTVRAPSAGIVMSINGKEGEKVNRD</sequence>
<feature type="non-terminal residue" evidence="5">
    <location>
        <position position="248"/>
    </location>
</feature>
<evidence type="ECO:0000256" key="2">
    <source>
        <dbReference type="ARBA" id="ARBA00023054"/>
    </source>
</evidence>
<protein>
    <recommendedName>
        <fullName evidence="6">RND efflux pump membrane fusion protein barrel-sandwich domain-containing protein</fullName>
    </recommendedName>
</protein>
<keyword evidence="4" id="KW-0812">Transmembrane</keyword>
<feature type="coiled-coil region" evidence="3">
    <location>
        <begin position="168"/>
        <end position="227"/>
    </location>
</feature>
<reference evidence="5" key="1">
    <citation type="journal article" date="2014" name="Front. Microbiol.">
        <title>High frequency of phylogenetically diverse reductive dehalogenase-homologous genes in deep subseafloor sedimentary metagenomes.</title>
        <authorList>
            <person name="Kawai M."/>
            <person name="Futagami T."/>
            <person name="Toyoda A."/>
            <person name="Takaki Y."/>
            <person name="Nishi S."/>
            <person name="Hori S."/>
            <person name="Arai W."/>
            <person name="Tsubouchi T."/>
            <person name="Morono Y."/>
            <person name="Uchiyama I."/>
            <person name="Ito T."/>
            <person name="Fujiyama A."/>
            <person name="Inagaki F."/>
            <person name="Takami H."/>
        </authorList>
    </citation>
    <scope>NUCLEOTIDE SEQUENCE</scope>
    <source>
        <strain evidence="5">Expedition CK06-06</strain>
    </source>
</reference>
<keyword evidence="4" id="KW-0472">Membrane</keyword>
<comment type="subcellular location">
    <subcellularLocation>
        <location evidence="1">Cell envelope</location>
    </subcellularLocation>
</comment>
<comment type="caution">
    <text evidence="5">The sequence shown here is derived from an EMBL/GenBank/DDBJ whole genome shotgun (WGS) entry which is preliminary data.</text>
</comment>
<evidence type="ECO:0000313" key="5">
    <source>
        <dbReference type="EMBL" id="GAI27017.1"/>
    </source>
</evidence>
<evidence type="ECO:0000256" key="1">
    <source>
        <dbReference type="ARBA" id="ARBA00004196"/>
    </source>
</evidence>
<organism evidence="5">
    <name type="scientific">marine sediment metagenome</name>
    <dbReference type="NCBI Taxonomy" id="412755"/>
    <lineage>
        <taxon>unclassified sequences</taxon>
        <taxon>metagenomes</taxon>
        <taxon>ecological metagenomes</taxon>
    </lineage>
</organism>
<dbReference type="AlphaFoldDB" id="X1M5Z2"/>
<accession>X1M5Z2</accession>
<keyword evidence="2 3" id="KW-0175">Coiled coil</keyword>